<dbReference type="GO" id="GO:0005737">
    <property type="term" value="C:cytoplasm"/>
    <property type="evidence" value="ECO:0007669"/>
    <property type="project" value="UniProtKB-SubCell"/>
</dbReference>
<comment type="catalytic activity">
    <reaction evidence="5 6">
        <text>cytidine(34) in tRNA(Ile2) + L-lysine + ATP = lysidine(34) in tRNA(Ile2) + AMP + diphosphate + H(+)</text>
        <dbReference type="Rhea" id="RHEA:43744"/>
        <dbReference type="Rhea" id="RHEA-COMP:10625"/>
        <dbReference type="Rhea" id="RHEA-COMP:10670"/>
        <dbReference type="ChEBI" id="CHEBI:15378"/>
        <dbReference type="ChEBI" id="CHEBI:30616"/>
        <dbReference type="ChEBI" id="CHEBI:32551"/>
        <dbReference type="ChEBI" id="CHEBI:33019"/>
        <dbReference type="ChEBI" id="CHEBI:82748"/>
        <dbReference type="ChEBI" id="CHEBI:83665"/>
        <dbReference type="ChEBI" id="CHEBI:456215"/>
        <dbReference type="EC" id="6.3.4.19"/>
    </reaction>
</comment>
<accession>A0A562UUV7</accession>
<dbReference type="AlphaFoldDB" id="A0A562UUV7"/>
<name>A0A562UUV7_9SPHN</name>
<dbReference type="Gene3D" id="3.40.50.620">
    <property type="entry name" value="HUPs"/>
    <property type="match status" value="1"/>
</dbReference>
<dbReference type="EMBL" id="VLLK01000001">
    <property type="protein sequence ID" value="TWJ09338.1"/>
    <property type="molecule type" value="Genomic_DNA"/>
</dbReference>
<dbReference type="GO" id="GO:0005524">
    <property type="term" value="F:ATP binding"/>
    <property type="evidence" value="ECO:0007669"/>
    <property type="project" value="UniProtKB-UniRule"/>
</dbReference>
<proteinExistence type="inferred from homology"/>
<protein>
    <recommendedName>
        <fullName evidence="6">tRNA(Ile)-lysidine synthase</fullName>
        <ecNumber evidence="6">6.3.4.19</ecNumber>
    </recommendedName>
    <alternativeName>
        <fullName evidence="6">tRNA(Ile)-2-lysyl-cytidine synthase</fullName>
    </alternativeName>
    <alternativeName>
        <fullName evidence="6">tRNA(Ile)-lysidine synthetase</fullName>
    </alternativeName>
</protein>
<dbReference type="GO" id="GO:0006400">
    <property type="term" value="P:tRNA modification"/>
    <property type="evidence" value="ECO:0007669"/>
    <property type="project" value="UniProtKB-UniRule"/>
</dbReference>
<reference evidence="8 9" key="1">
    <citation type="submission" date="2019-07" db="EMBL/GenBank/DDBJ databases">
        <title>Genomic Encyclopedia of Archaeal and Bacterial Type Strains, Phase II (KMG-II): from individual species to whole genera.</title>
        <authorList>
            <person name="Goeker M."/>
        </authorList>
    </citation>
    <scope>NUCLEOTIDE SEQUENCE [LARGE SCALE GENOMIC DNA]</scope>
    <source>
        <strain evidence="8 9">ATCC BAA-2084</strain>
    </source>
</reference>
<dbReference type="Pfam" id="PF01171">
    <property type="entry name" value="ATP_bind_3"/>
    <property type="match status" value="1"/>
</dbReference>
<dbReference type="InterPro" id="IPR014729">
    <property type="entry name" value="Rossmann-like_a/b/a_fold"/>
</dbReference>
<evidence type="ECO:0000256" key="6">
    <source>
        <dbReference type="HAMAP-Rule" id="MF_01161"/>
    </source>
</evidence>
<feature type="domain" description="tRNA(Ile)-lysidine/2-thiocytidine synthase N-terminal" evidence="7">
    <location>
        <begin position="20"/>
        <end position="194"/>
    </location>
</feature>
<gene>
    <name evidence="6" type="primary">tilS</name>
    <name evidence="8" type="ORF">JN10_0969</name>
</gene>
<comment type="caution">
    <text evidence="8">The sequence shown here is derived from an EMBL/GenBank/DDBJ whole genome shotgun (WGS) entry which is preliminary data.</text>
</comment>
<evidence type="ECO:0000259" key="7">
    <source>
        <dbReference type="Pfam" id="PF01171"/>
    </source>
</evidence>
<keyword evidence="1 6" id="KW-0436">Ligase</keyword>
<evidence type="ECO:0000256" key="3">
    <source>
        <dbReference type="ARBA" id="ARBA00022741"/>
    </source>
</evidence>
<dbReference type="HAMAP" id="MF_01161">
    <property type="entry name" value="tRNA_Ile_lys_synt"/>
    <property type="match status" value="1"/>
</dbReference>
<comment type="subcellular location">
    <subcellularLocation>
        <location evidence="6">Cytoplasm</location>
    </subcellularLocation>
</comment>
<dbReference type="PANTHER" id="PTHR43033:SF5">
    <property type="entry name" value="TRNA(ILE)-LYSIDINE SYNTHETASE"/>
    <property type="match status" value="1"/>
</dbReference>
<dbReference type="InterPro" id="IPR012795">
    <property type="entry name" value="tRNA_Ile_lys_synt_N"/>
</dbReference>
<keyword evidence="2 6" id="KW-0819">tRNA processing</keyword>
<feature type="binding site" evidence="6">
    <location>
        <begin position="24"/>
        <end position="29"/>
    </location>
    <ligand>
        <name>ATP</name>
        <dbReference type="ChEBI" id="CHEBI:30616"/>
    </ligand>
</feature>
<dbReference type="GO" id="GO:0032267">
    <property type="term" value="F:tRNA(Ile)-lysidine synthase activity"/>
    <property type="evidence" value="ECO:0007669"/>
    <property type="project" value="UniProtKB-EC"/>
</dbReference>
<keyword evidence="3 6" id="KW-0547">Nucleotide-binding</keyword>
<dbReference type="SUPFAM" id="SSF52402">
    <property type="entry name" value="Adenine nucleotide alpha hydrolases-like"/>
    <property type="match status" value="1"/>
</dbReference>
<organism evidence="8 9">
    <name type="scientific">Altererythrobacter ishigakiensis</name>
    <dbReference type="NCBI Taxonomy" id="476157"/>
    <lineage>
        <taxon>Bacteria</taxon>
        <taxon>Pseudomonadati</taxon>
        <taxon>Pseudomonadota</taxon>
        <taxon>Alphaproteobacteria</taxon>
        <taxon>Sphingomonadales</taxon>
        <taxon>Erythrobacteraceae</taxon>
        <taxon>Altererythrobacter</taxon>
    </lineage>
</organism>
<dbReference type="NCBIfam" id="TIGR02432">
    <property type="entry name" value="lysidine_TilS_N"/>
    <property type="match status" value="1"/>
</dbReference>
<dbReference type="CDD" id="cd01992">
    <property type="entry name" value="TilS_N"/>
    <property type="match status" value="1"/>
</dbReference>
<evidence type="ECO:0000256" key="1">
    <source>
        <dbReference type="ARBA" id="ARBA00022598"/>
    </source>
</evidence>
<keyword evidence="9" id="KW-1185">Reference proteome</keyword>
<dbReference type="Proteomes" id="UP000320547">
    <property type="component" value="Unassembled WGS sequence"/>
</dbReference>
<evidence type="ECO:0000256" key="5">
    <source>
        <dbReference type="ARBA" id="ARBA00048539"/>
    </source>
</evidence>
<comment type="domain">
    <text evidence="6">The N-terminal region contains the highly conserved SGGXDS motif, predicted to be a P-loop motif involved in ATP binding.</text>
</comment>
<comment type="similarity">
    <text evidence="6">Belongs to the tRNA(Ile)-lysidine synthase family.</text>
</comment>
<evidence type="ECO:0000313" key="8">
    <source>
        <dbReference type="EMBL" id="TWJ09338.1"/>
    </source>
</evidence>
<sequence>MIARFRAEIKCAGLMDQRFGLAVSGGSDSLAMLLLANATFSGQFEVATVDHGLREASAGECAFVAQVCEERGIQCETLSVEVGEGNLQAEARRARYAAFERWVHDRSLAAIMTAHHADDQAETLIMRLNRGSGVAGLAGVRRDNDAGAGRLRIVRPLLGFRRAELTGLVEASGLGAVQDPSNDDARFERVRIRQALSQADWIDPLALAKSAQHLADANEALEYEIGRFWEHNAQRTGEAIRLPLHQIREMRLRLITRAIEVLGGKPRGSDVAQLDDNLPQSRKSNVAGVMVELKDEGGESYLYFTPEPARNS</sequence>
<dbReference type="EC" id="6.3.4.19" evidence="6"/>
<dbReference type="InterPro" id="IPR012094">
    <property type="entry name" value="tRNA_Ile_lys_synt"/>
</dbReference>
<evidence type="ECO:0000256" key="2">
    <source>
        <dbReference type="ARBA" id="ARBA00022694"/>
    </source>
</evidence>
<keyword evidence="6" id="KW-0963">Cytoplasm</keyword>
<evidence type="ECO:0000313" key="9">
    <source>
        <dbReference type="Proteomes" id="UP000320547"/>
    </source>
</evidence>
<evidence type="ECO:0000256" key="4">
    <source>
        <dbReference type="ARBA" id="ARBA00022840"/>
    </source>
</evidence>
<dbReference type="STRING" id="476157.GCA_001663155_02382"/>
<comment type="function">
    <text evidence="6">Ligates lysine onto the cytidine present at position 34 of the AUA codon-specific tRNA(Ile) that contains the anticodon CAU, in an ATP-dependent manner. Cytidine is converted to lysidine, thus changing the amino acid specificity of the tRNA from methionine to isoleucine.</text>
</comment>
<dbReference type="PANTHER" id="PTHR43033">
    <property type="entry name" value="TRNA(ILE)-LYSIDINE SYNTHASE-RELATED"/>
    <property type="match status" value="1"/>
</dbReference>
<dbReference type="InterPro" id="IPR011063">
    <property type="entry name" value="TilS/TtcA_N"/>
</dbReference>
<keyword evidence="4 6" id="KW-0067">ATP-binding</keyword>